<dbReference type="AlphaFoldDB" id="A0A9N9B6K2"/>
<dbReference type="EC" id="6.3.3.2" evidence="5"/>
<evidence type="ECO:0000256" key="3">
    <source>
        <dbReference type="ARBA" id="ARBA00022840"/>
    </source>
</evidence>
<evidence type="ECO:0000313" key="7">
    <source>
        <dbReference type="Proteomes" id="UP000789375"/>
    </source>
</evidence>
<evidence type="ECO:0000313" key="6">
    <source>
        <dbReference type="EMBL" id="CAG8553213.1"/>
    </source>
</evidence>
<evidence type="ECO:0000256" key="5">
    <source>
        <dbReference type="ARBA" id="ARBA00038966"/>
    </source>
</evidence>
<sequence>MSQSIRALKNVLRKEMRTSLNQIPLEVIEQERKICYVPRWNNDEMDMVKLHSYKDYLSLPVNPNELDLIIMPGLAFDLQGNRLGHGKGYFYMYNL</sequence>
<protein>
    <recommendedName>
        <fullName evidence="5">5-formyltetrahydrofolate cyclo-ligase</fullName>
        <ecNumber evidence="5">6.3.3.2</ecNumber>
    </recommendedName>
</protein>
<dbReference type="SUPFAM" id="SSF100950">
    <property type="entry name" value="NagB/RpiA/CoA transferase-like"/>
    <property type="match status" value="1"/>
</dbReference>
<dbReference type="GO" id="GO:0030272">
    <property type="term" value="F:5-formyltetrahydrofolate cyclo-ligase activity"/>
    <property type="evidence" value="ECO:0007669"/>
    <property type="project" value="UniProtKB-EC"/>
</dbReference>
<keyword evidence="3" id="KW-0067">ATP-binding</keyword>
<dbReference type="PANTHER" id="PTHR23407:SF1">
    <property type="entry name" value="5-FORMYLTETRAHYDROFOLATE CYCLO-LIGASE"/>
    <property type="match status" value="1"/>
</dbReference>
<dbReference type="InterPro" id="IPR037171">
    <property type="entry name" value="NagB/RpiA_transferase-like"/>
</dbReference>
<accession>A0A9N9B6K2</accession>
<gene>
    <name evidence="6" type="ORF">FMOSSE_LOCUS6576</name>
</gene>
<comment type="catalytic activity">
    <reaction evidence="4">
        <text>(6S)-5-formyl-5,6,7,8-tetrahydrofolate + ATP = (6R)-5,10-methenyltetrahydrofolate + ADP + phosphate</text>
        <dbReference type="Rhea" id="RHEA:10488"/>
        <dbReference type="ChEBI" id="CHEBI:30616"/>
        <dbReference type="ChEBI" id="CHEBI:43474"/>
        <dbReference type="ChEBI" id="CHEBI:57455"/>
        <dbReference type="ChEBI" id="CHEBI:57457"/>
        <dbReference type="ChEBI" id="CHEBI:456216"/>
        <dbReference type="EC" id="6.3.3.2"/>
    </reaction>
</comment>
<dbReference type="Proteomes" id="UP000789375">
    <property type="component" value="Unassembled WGS sequence"/>
</dbReference>
<proteinExistence type="inferred from homology"/>
<dbReference type="GO" id="GO:0005739">
    <property type="term" value="C:mitochondrion"/>
    <property type="evidence" value="ECO:0007669"/>
    <property type="project" value="TreeGrafter"/>
</dbReference>
<dbReference type="Pfam" id="PF01812">
    <property type="entry name" value="5-FTHF_cyc-lig"/>
    <property type="match status" value="1"/>
</dbReference>
<dbReference type="PANTHER" id="PTHR23407">
    <property type="entry name" value="ATPASE INHIBITOR/5-FORMYLTETRAHYDROFOLATE CYCLO-LIGASE"/>
    <property type="match status" value="1"/>
</dbReference>
<comment type="caution">
    <text evidence="6">The sequence shown here is derived from an EMBL/GenBank/DDBJ whole genome shotgun (WGS) entry which is preliminary data.</text>
</comment>
<comment type="similarity">
    <text evidence="1">Belongs to the 5-formyltetrahydrofolate cyclo-ligase family.</text>
</comment>
<dbReference type="InterPro" id="IPR024185">
    <property type="entry name" value="FTHF_cligase-like_sf"/>
</dbReference>
<evidence type="ECO:0000256" key="2">
    <source>
        <dbReference type="ARBA" id="ARBA00022741"/>
    </source>
</evidence>
<dbReference type="GO" id="GO:0035999">
    <property type="term" value="P:tetrahydrofolate interconversion"/>
    <property type="evidence" value="ECO:0007669"/>
    <property type="project" value="TreeGrafter"/>
</dbReference>
<reference evidence="6" key="1">
    <citation type="submission" date="2021-06" db="EMBL/GenBank/DDBJ databases">
        <authorList>
            <person name="Kallberg Y."/>
            <person name="Tangrot J."/>
            <person name="Rosling A."/>
        </authorList>
    </citation>
    <scope>NUCLEOTIDE SEQUENCE</scope>
    <source>
        <strain evidence="6">87-6 pot B 2015</strain>
    </source>
</reference>
<evidence type="ECO:0000256" key="4">
    <source>
        <dbReference type="ARBA" id="ARBA00036539"/>
    </source>
</evidence>
<dbReference type="Gene3D" id="3.40.50.10420">
    <property type="entry name" value="NagB/RpiA/CoA transferase-like"/>
    <property type="match status" value="1"/>
</dbReference>
<dbReference type="GO" id="GO:0009396">
    <property type="term" value="P:folic acid-containing compound biosynthetic process"/>
    <property type="evidence" value="ECO:0007669"/>
    <property type="project" value="TreeGrafter"/>
</dbReference>
<keyword evidence="7" id="KW-1185">Reference proteome</keyword>
<dbReference type="InterPro" id="IPR002698">
    <property type="entry name" value="FTHF_cligase"/>
</dbReference>
<organism evidence="6 7">
    <name type="scientific">Funneliformis mosseae</name>
    <name type="common">Endomycorrhizal fungus</name>
    <name type="synonym">Glomus mosseae</name>
    <dbReference type="NCBI Taxonomy" id="27381"/>
    <lineage>
        <taxon>Eukaryota</taxon>
        <taxon>Fungi</taxon>
        <taxon>Fungi incertae sedis</taxon>
        <taxon>Mucoromycota</taxon>
        <taxon>Glomeromycotina</taxon>
        <taxon>Glomeromycetes</taxon>
        <taxon>Glomerales</taxon>
        <taxon>Glomeraceae</taxon>
        <taxon>Funneliformis</taxon>
    </lineage>
</organism>
<dbReference type="GO" id="GO:0005524">
    <property type="term" value="F:ATP binding"/>
    <property type="evidence" value="ECO:0007669"/>
    <property type="project" value="UniProtKB-KW"/>
</dbReference>
<name>A0A9N9B6K2_FUNMO</name>
<dbReference type="EMBL" id="CAJVPP010001400">
    <property type="protein sequence ID" value="CAG8553213.1"/>
    <property type="molecule type" value="Genomic_DNA"/>
</dbReference>
<keyword evidence="2" id="KW-0547">Nucleotide-binding</keyword>
<evidence type="ECO:0000256" key="1">
    <source>
        <dbReference type="ARBA" id="ARBA00010638"/>
    </source>
</evidence>